<comment type="caution">
    <text evidence="8">The sequence shown here is derived from an EMBL/GenBank/DDBJ whole genome shotgun (WGS) entry which is preliminary data.</text>
</comment>
<keyword evidence="2" id="KW-0805">Transcription regulation</keyword>
<proteinExistence type="predicted"/>
<feature type="region of interest" description="Disordered" evidence="6">
    <location>
        <begin position="269"/>
        <end position="461"/>
    </location>
</feature>
<feature type="compositionally biased region" description="Basic and acidic residues" evidence="6">
    <location>
        <begin position="344"/>
        <end position="367"/>
    </location>
</feature>
<evidence type="ECO:0000259" key="7">
    <source>
        <dbReference type="PROSITE" id="PS50982"/>
    </source>
</evidence>
<feature type="compositionally biased region" description="Polar residues" evidence="6">
    <location>
        <begin position="368"/>
        <end position="381"/>
    </location>
</feature>
<feature type="compositionally biased region" description="Polar residues" evidence="6">
    <location>
        <begin position="325"/>
        <end position="343"/>
    </location>
</feature>
<evidence type="ECO:0000313" key="8">
    <source>
        <dbReference type="EMBL" id="KAF8380288.1"/>
    </source>
</evidence>
<feature type="domain" description="MBD" evidence="7">
    <location>
        <begin position="57"/>
        <end position="133"/>
    </location>
</feature>
<dbReference type="GO" id="GO:0003677">
    <property type="term" value="F:DNA binding"/>
    <property type="evidence" value="ECO:0007669"/>
    <property type="project" value="UniProtKB-KW"/>
</dbReference>
<evidence type="ECO:0000256" key="6">
    <source>
        <dbReference type="SAM" id="MobiDB-lite"/>
    </source>
</evidence>
<dbReference type="Pfam" id="PF01429">
    <property type="entry name" value="MBD"/>
    <property type="match status" value="1"/>
</dbReference>
<feature type="compositionally biased region" description="Basic and acidic residues" evidence="6">
    <location>
        <begin position="271"/>
        <end position="293"/>
    </location>
</feature>
<dbReference type="InterPro" id="IPR016177">
    <property type="entry name" value="DNA-bd_dom_sf"/>
</dbReference>
<dbReference type="OrthoDB" id="10072024at2759"/>
<reference evidence="8 9" key="1">
    <citation type="submission" date="2020-04" db="EMBL/GenBank/DDBJ databases">
        <title>Plant Genome Project.</title>
        <authorList>
            <person name="Zhang R.-G."/>
        </authorList>
    </citation>
    <scope>NUCLEOTIDE SEQUENCE [LARGE SCALE GENOMIC DNA]</scope>
    <source>
        <strain evidence="8">YNK0</strain>
        <tissue evidence="8">Leaf</tissue>
    </source>
</reference>
<dbReference type="GO" id="GO:0005634">
    <property type="term" value="C:nucleus"/>
    <property type="evidence" value="ECO:0007669"/>
    <property type="project" value="UniProtKB-SubCell"/>
</dbReference>
<dbReference type="InterPro" id="IPR038945">
    <property type="entry name" value="MBD13-like"/>
</dbReference>
<dbReference type="PANTHER" id="PTHR34067:SF24">
    <property type="entry name" value="METHYL-CPG-BINDING DOMAIN-CONTAINING PROTEIN 13"/>
    <property type="match status" value="1"/>
</dbReference>
<dbReference type="Gene3D" id="3.30.890.10">
    <property type="entry name" value="Methyl-cpg-binding Protein 2, Chain A"/>
    <property type="match status" value="1"/>
</dbReference>
<sequence length="574" mass="63543">MADEESPDWLPPGWDMVVEKGRKNGHKDMVVVEKATADGLPSDWIKEVKVRKGTSKVVVEKATADGLPPGWIKEIKVRKGTRKTRRDPYYTDPVTGYVFRSEKDVLRYLQTGDLGRLAIKPKQSNNDLELLNDNISTSPIHKTFGFSVKTLVRENNRKKGEFVDSPSAAKRPRLASIATRRQLFTGQTSKLNETVEDEQILESSVTEGCVPLSKRASDQCGESTDLSGLALPEATGSKKRQVKKDCDENMFDSAPAAEILPEKQALVNGVEKQKNRETRLSSSKSKDKKELILPRRASKRLAGIKADQAPDLETSKRVRRDTAKQSDGSGTSNRAHSVATRQSGELEEHPEEIKTEKKDDEKAEWNDTAKQSDGSGTSNRAHSVAARQSGELEEHPEEIKTEKKDDEKAEWNDTAKQSDGSGTSNRARSVAARQSGDLEEHLEEIKTEKKDDENAEFPFGDSWPDPCLEFAFKTLTGAIPVEDNKAIQDYFQQLSTSQTQTDNGLALLDIGLDSSCQTELLDQFEALKQPVLGQQFPVKPTFPSPGYIGLTNSSENAQQPSGEGNKECLTKVNQ</sequence>
<organism evidence="8 9">
    <name type="scientific">Tetracentron sinense</name>
    <name type="common">Spur-leaf</name>
    <dbReference type="NCBI Taxonomy" id="13715"/>
    <lineage>
        <taxon>Eukaryota</taxon>
        <taxon>Viridiplantae</taxon>
        <taxon>Streptophyta</taxon>
        <taxon>Embryophyta</taxon>
        <taxon>Tracheophyta</taxon>
        <taxon>Spermatophyta</taxon>
        <taxon>Magnoliopsida</taxon>
        <taxon>Trochodendrales</taxon>
        <taxon>Trochodendraceae</taxon>
        <taxon>Tetracentron</taxon>
    </lineage>
</organism>
<evidence type="ECO:0000256" key="1">
    <source>
        <dbReference type="ARBA" id="ARBA00004123"/>
    </source>
</evidence>
<name>A0A834YDN0_TETSI</name>
<feature type="compositionally biased region" description="Basic and acidic residues" evidence="6">
    <location>
        <begin position="436"/>
        <end position="452"/>
    </location>
</feature>
<dbReference type="EMBL" id="JABCRI010000021">
    <property type="protein sequence ID" value="KAF8380288.1"/>
    <property type="molecule type" value="Genomic_DNA"/>
</dbReference>
<dbReference type="OMA" id="CSQKIVQ"/>
<feature type="compositionally biased region" description="Basic and acidic residues" evidence="6">
    <location>
        <begin position="564"/>
        <end position="574"/>
    </location>
</feature>
<dbReference type="AlphaFoldDB" id="A0A834YDN0"/>
<dbReference type="Proteomes" id="UP000655225">
    <property type="component" value="Unassembled WGS sequence"/>
</dbReference>
<dbReference type="PANTHER" id="PTHR34067">
    <property type="entry name" value="OS04G0193200 PROTEIN"/>
    <property type="match status" value="1"/>
</dbReference>
<keyword evidence="9" id="KW-1185">Reference proteome</keyword>
<feature type="compositionally biased region" description="Polar residues" evidence="6">
    <location>
        <begin position="414"/>
        <end position="427"/>
    </location>
</feature>
<dbReference type="InterPro" id="IPR001739">
    <property type="entry name" value="Methyl_CpG_DNA-bd"/>
</dbReference>
<feature type="compositionally biased region" description="Basic and acidic residues" evidence="6">
    <location>
        <begin position="313"/>
        <end position="324"/>
    </location>
</feature>
<dbReference type="SUPFAM" id="SSF54171">
    <property type="entry name" value="DNA-binding domain"/>
    <property type="match status" value="1"/>
</dbReference>
<feature type="region of interest" description="Disordered" evidence="6">
    <location>
        <begin position="213"/>
        <end position="242"/>
    </location>
</feature>
<keyword evidence="5" id="KW-0539">Nucleus</keyword>
<evidence type="ECO:0000256" key="2">
    <source>
        <dbReference type="ARBA" id="ARBA00023015"/>
    </source>
</evidence>
<evidence type="ECO:0000256" key="4">
    <source>
        <dbReference type="ARBA" id="ARBA00023163"/>
    </source>
</evidence>
<protein>
    <recommendedName>
        <fullName evidence="7">MBD domain-containing protein</fullName>
    </recommendedName>
</protein>
<gene>
    <name evidence="8" type="ORF">HHK36_027770</name>
</gene>
<evidence type="ECO:0000256" key="3">
    <source>
        <dbReference type="ARBA" id="ARBA00023125"/>
    </source>
</evidence>
<feature type="compositionally biased region" description="Polar residues" evidence="6">
    <location>
        <begin position="550"/>
        <end position="562"/>
    </location>
</feature>
<dbReference type="PROSITE" id="PS50982">
    <property type="entry name" value="MBD"/>
    <property type="match status" value="1"/>
</dbReference>
<comment type="subcellular location">
    <subcellularLocation>
        <location evidence="1">Nucleus</location>
    </subcellularLocation>
</comment>
<evidence type="ECO:0000256" key="5">
    <source>
        <dbReference type="ARBA" id="ARBA00023242"/>
    </source>
</evidence>
<feature type="compositionally biased region" description="Basic and acidic residues" evidence="6">
    <location>
        <begin position="390"/>
        <end position="413"/>
    </location>
</feature>
<dbReference type="CDD" id="cd00122">
    <property type="entry name" value="MBD"/>
    <property type="match status" value="1"/>
</dbReference>
<accession>A0A834YDN0</accession>
<feature type="region of interest" description="Disordered" evidence="6">
    <location>
        <begin position="547"/>
        <end position="574"/>
    </location>
</feature>
<keyword evidence="3" id="KW-0238">DNA-binding</keyword>
<keyword evidence="4" id="KW-0804">Transcription</keyword>
<evidence type="ECO:0000313" key="9">
    <source>
        <dbReference type="Proteomes" id="UP000655225"/>
    </source>
</evidence>